<keyword evidence="3" id="KW-0378">Hydrolase</keyword>
<dbReference type="KEGG" id="ilo:IL1762"/>
<feature type="domain" description="Metallo-beta-lactamase" evidence="2">
    <location>
        <begin position="113"/>
        <end position="315"/>
    </location>
</feature>
<dbReference type="RefSeq" id="WP_011234998.1">
    <property type="nucleotide sequence ID" value="NC_006512.1"/>
</dbReference>
<dbReference type="PANTHER" id="PTHR15032:SF4">
    <property type="entry name" value="N-ACYL-PHOSPHATIDYLETHANOLAMINE-HYDROLYZING PHOSPHOLIPASE D"/>
    <property type="match status" value="1"/>
</dbReference>
<dbReference type="Pfam" id="PF12706">
    <property type="entry name" value="Lactamase_B_2"/>
    <property type="match status" value="1"/>
</dbReference>
<sequence>MVKINELMLVTAYALLSLVLTGCSANLVTTTNKKTQLINEETGRFQNLDAGEKSYPLTCKQDCYKPRSDIQCGSDGLCQYTGNKKAFLGGTDFSVKWLGHAAFVIKTSSGETFLTDPVFNDFDWPVNWLFSLVGGEQRKVNVEPDPELIDATDAVLYSHIHYDHFNKSDIETIGRKPGYLVPLNLADHFPSIGANITELGWFSSKKIGDSLVTAVPAHHFSSRTLVPFIYEDNNKDSWNAWLIENKGKTLLFAGDTGYSEHFKVINKRYGDIDVCLLPIASYYSEESPEWYRYVHMTPEDALAAAADLNCKVFIPWGYGNASWGLGDLSSHSALTRFLNMAEKVGTSAEIVILNEGESL</sequence>
<dbReference type="OrthoDB" id="9805728at2"/>
<evidence type="ECO:0000256" key="1">
    <source>
        <dbReference type="SAM" id="SignalP"/>
    </source>
</evidence>
<protein>
    <submittedName>
        <fullName evidence="3">Secreted Zn-dependent hydrolase of beta-lactamase superfamily</fullName>
    </submittedName>
</protein>
<feature type="signal peptide" evidence="1">
    <location>
        <begin position="1"/>
        <end position="25"/>
    </location>
</feature>
<accession>Q5QX86</accession>
<proteinExistence type="predicted"/>
<dbReference type="GO" id="GO:0005737">
    <property type="term" value="C:cytoplasm"/>
    <property type="evidence" value="ECO:0007669"/>
    <property type="project" value="TreeGrafter"/>
</dbReference>
<gene>
    <name evidence="3" type="ordered locus">IL1762</name>
</gene>
<evidence type="ECO:0000259" key="2">
    <source>
        <dbReference type="Pfam" id="PF12706"/>
    </source>
</evidence>
<reference evidence="3 4" key="1">
    <citation type="journal article" date="2004" name="Proc. Natl. Acad. Sci. U.S.A.">
        <title>Genome sequence of the deep-sea gamma-proteobacterium Idiomarina loihiensis reveals amino acid fermentation as a source of carbon and energy.</title>
        <authorList>
            <person name="Hou S."/>
            <person name="Saw J.H."/>
            <person name="Lee K.S."/>
            <person name="Freitas T.A."/>
            <person name="Belisle C."/>
            <person name="Kawarabayasi Y."/>
            <person name="Donachie S.P."/>
            <person name="Pikina A."/>
            <person name="Galperin M.Y."/>
            <person name="Koonin E.V."/>
            <person name="Makarova K.S."/>
            <person name="Omelchenko M.V."/>
            <person name="Sorokin A."/>
            <person name="Wolf Y.I."/>
            <person name="Li Q.X."/>
            <person name="Keum Y.S."/>
            <person name="Campbell S."/>
            <person name="Denery J."/>
            <person name="Aizawa S."/>
            <person name="Shibata S."/>
            <person name="Malahoff A."/>
            <person name="Alam M."/>
        </authorList>
    </citation>
    <scope>NUCLEOTIDE SEQUENCE [LARGE SCALE GENOMIC DNA]</scope>
    <source>
        <strain evidence="4">ATCC BAA-735 / DSM 15497 / L2-TR</strain>
    </source>
</reference>
<dbReference type="InterPro" id="IPR001279">
    <property type="entry name" value="Metallo-B-lactamas"/>
</dbReference>
<dbReference type="SUPFAM" id="SSF56281">
    <property type="entry name" value="Metallo-hydrolase/oxidoreductase"/>
    <property type="match status" value="1"/>
</dbReference>
<dbReference type="GeneID" id="41336939"/>
<dbReference type="AlphaFoldDB" id="Q5QX86"/>
<dbReference type="eggNOG" id="COG2220">
    <property type="taxonomic scope" value="Bacteria"/>
</dbReference>
<evidence type="ECO:0000313" key="4">
    <source>
        <dbReference type="Proteomes" id="UP000001171"/>
    </source>
</evidence>
<dbReference type="InterPro" id="IPR036866">
    <property type="entry name" value="RibonucZ/Hydroxyglut_hydro"/>
</dbReference>
<dbReference type="PROSITE" id="PS51257">
    <property type="entry name" value="PROKAR_LIPOPROTEIN"/>
    <property type="match status" value="1"/>
</dbReference>
<dbReference type="STRING" id="283942.IL1762"/>
<keyword evidence="1" id="KW-0732">Signal</keyword>
<organism evidence="3 4">
    <name type="scientific">Idiomarina loihiensis (strain ATCC BAA-735 / DSM 15497 / L2-TR)</name>
    <dbReference type="NCBI Taxonomy" id="283942"/>
    <lineage>
        <taxon>Bacteria</taxon>
        <taxon>Pseudomonadati</taxon>
        <taxon>Pseudomonadota</taxon>
        <taxon>Gammaproteobacteria</taxon>
        <taxon>Alteromonadales</taxon>
        <taxon>Idiomarinaceae</taxon>
        <taxon>Idiomarina</taxon>
    </lineage>
</organism>
<dbReference type="Gene3D" id="3.60.15.10">
    <property type="entry name" value="Ribonuclease Z/Hydroxyacylglutathione hydrolase-like"/>
    <property type="match status" value="1"/>
</dbReference>
<dbReference type="PANTHER" id="PTHR15032">
    <property type="entry name" value="N-ACYL-PHOSPHATIDYLETHANOLAMINE-HYDROLYZING PHOSPHOLIPASE D"/>
    <property type="match status" value="1"/>
</dbReference>
<dbReference type="EMBL" id="AE017340">
    <property type="protein sequence ID" value="AAV82595.1"/>
    <property type="molecule type" value="Genomic_DNA"/>
</dbReference>
<feature type="chain" id="PRO_5004261724" evidence="1">
    <location>
        <begin position="26"/>
        <end position="359"/>
    </location>
</feature>
<keyword evidence="4" id="KW-1185">Reference proteome</keyword>
<dbReference type="HOGENOM" id="CLU_020884_1_2_6"/>
<name>Q5QX86_IDILO</name>
<dbReference type="Proteomes" id="UP000001171">
    <property type="component" value="Chromosome"/>
</dbReference>
<dbReference type="GO" id="GO:0016787">
    <property type="term" value="F:hydrolase activity"/>
    <property type="evidence" value="ECO:0007669"/>
    <property type="project" value="UniProtKB-KW"/>
</dbReference>
<evidence type="ECO:0000313" key="3">
    <source>
        <dbReference type="EMBL" id="AAV82595.1"/>
    </source>
</evidence>